<evidence type="ECO:0000256" key="3">
    <source>
        <dbReference type="ARBA" id="ARBA00022692"/>
    </source>
</evidence>
<evidence type="ECO:0000313" key="10">
    <source>
        <dbReference type="Proteomes" id="UP000823618"/>
    </source>
</evidence>
<dbReference type="InterPro" id="IPR050706">
    <property type="entry name" value="Cyclic-di-GMP_PDE-like"/>
</dbReference>
<dbReference type="Gene3D" id="3.20.20.450">
    <property type="entry name" value="EAL domain"/>
    <property type="match status" value="1"/>
</dbReference>
<dbReference type="InterPro" id="IPR043128">
    <property type="entry name" value="Rev_trsase/Diguanyl_cyclase"/>
</dbReference>
<evidence type="ECO:0000259" key="8">
    <source>
        <dbReference type="PROSITE" id="PS50887"/>
    </source>
</evidence>
<dbReference type="Gene3D" id="3.30.450.20">
    <property type="entry name" value="PAS domain"/>
    <property type="match status" value="1"/>
</dbReference>
<evidence type="ECO:0000313" key="9">
    <source>
        <dbReference type="EMBL" id="MBO8462883.1"/>
    </source>
</evidence>
<organism evidence="9 10">
    <name type="scientific">Candidatus Scybalomonas excrementavium</name>
    <dbReference type="NCBI Taxonomy" id="2840943"/>
    <lineage>
        <taxon>Bacteria</taxon>
        <taxon>Bacillati</taxon>
        <taxon>Bacillota</taxon>
        <taxon>Clostridia</taxon>
        <taxon>Lachnospirales</taxon>
        <taxon>Lachnospiraceae</taxon>
        <taxon>Lachnospiraceae incertae sedis</taxon>
        <taxon>Candidatus Scybalomonas</taxon>
    </lineage>
</organism>
<reference evidence="9" key="1">
    <citation type="submission" date="2020-10" db="EMBL/GenBank/DDBJ databases">
        <authorList>
            <person name="Gilroy R."/>
        </authorList>
    </citation>
    <scope>NUCLEOTIDE SEQUENCE</scope>
    <source>
        <strain evidence="9">E3-2379</strain>
    </source>
</reference>
<dbReference type="CDD" id="cd01949">
    <property type="entry name" value="GGDEF"/>
    <property type="match status" value="1"/>
</dbReference>
<sequence>MDEKKLHKNLKWMTLSVLLVSIFIAVIGTSSNLYFEKIQRATAEEELKASTEVYKVQIQRQIKGYLNTLHTLANFMKIEEFRDKEFFFEEMRQFSKNNDFTSLYFIRDEQVFKITEDNYEVQTLREVKLEPEAIEVIEESWNGREGISDVFYDTYTKQNVMAFSVPIYVEEQVNGVLMVYEKLENIEEIMELASKSNQNGQLIIQMINEEGEFLIRSNNGIYKQKTDSIYHMDMKVLDEDVIRGVLKNKEQYYTTFRLSGKEYNIFFVPLEYHGWYLFCIEPTSAITHSITSMLNVTRVMFSTIFILGIILILYGYRAFRKNNITLMQLAYIDPLTGAYNITKFRKISEQIVGKASSYQICILNIRKFQFINEVFGEKEADSLLCYMAKIIEQQIHKEEYFCHDNADQFILLLKERSTEEIINMIHEIENKLGEFSDQYNQKYDISLYAGIGNFEGTKNQENYNQLFQNALVALKKARDASYNIVFYDERLQRDTQLKNKIESRMRKALKEEEFKVFLQAKTDLQTGKLIGAEALVRWIQKDGTMIYPDQFIPLFEQNGFCAELDLYMVEKVCQKLRDWLEEGKELIPVSINQSKLLFYRSDYIERLCEITDRYQIPPKQITLEILEGLAIENINLLNETLRRLHEKGFLVSLDDFGSGFSSLNSLGRLKIDELKIDRMFLLGIDDLEEEERERQKNIMRYIILLAKSMNIVTVIEGVETKENEILMKEMGCDIGQGYYYCKPISIEEFECKYL</sequence>
<dbReference type="InterPro" id="IPR001633">
    <property type="entry name" value="EAL_dom"/>
</dbReference>
<proteinExistence type="predicted"/>
<dbReference type="InterPro" id="IPR035919">
    <property type="entry name" value="EAL_sf"/>
</dbReference>
<comment type="subcellular location">
    <subcellularLocation>
        <location evidence="1">Cell membrane</location>
        <topology evidence="1">Multi-pass membrane protein</topology>
    </subcellularLocation>
</comment>
<dbReference type="NCBIfam" id="TIGR00254">
    <property type="entry name" value="GGDEF"/>
    <property type="match status" value="1"/>
</dbReference>
<dbReference type="SMART" id="SM00052">
    <property type="entry name" value="EAL"/>
    <property type="match status" value="1"/>
</dbReference>
<dbReference type="InterPro" id="IPR029787">
    <property type="entry name" value="Nucleotide_cyclase"/>
</dbReference>
<gene>
    <name evidence="9" type="ORF">IAC13_03005</name>
</gene>
<evidence type="ECO:0000259" key="7">
    <source>
        <dbReference type="PROSITE" id="PS50883"/>
    </source>
</evidence>
<evidence type="ECO:0000256" key="4">
    <source>
        <dbReference type="ARBA" id="ARBA00022989"/>
    </source>
</evidence>
<reference evidence="9" key="2">
    <citation type="journal article" date="2021" name="PeerJ">
        <title>Extensive microbial diversity within the chicken gut microbiome revealed by metagenomics and culture.</title>
        <authorList>
            <person name="Gilroy R."/>
            <person name="Ravi A."/>
            <person name="Getino M."/>
            <person name="Pursley I."/>
            <person name="Horton D.L."/>
            <person name="Alikhan N.F."/>
            <person name="Baker D."/>
            <person name="Gharbi K."/>
            <person name="Hall N."/>
            <person name="Watson M."/>
            <person name="Adriaenssens E.M."/>
            <person name="Foster-Nyarko E."/>
            <person name="Jarju S."/>
            <person name="Secka A."/>
            <person name="Antonio M."/>
            <person name="Oren A."/>
            <person name="Chaudhuri R.R."/>
            <person name="La Ragione R."/>
            <person name="Hildebrand F."/>
            <person name="Pallen M.J."/>
        </authorList>
    </citation>
    <scope>NUCLEOTIDE SEQUENCE</scope>
    <source>
        <strain evidence="9">E3-2379</strain>
    </source>
</reference>
<comment type="caution">
    <text evidence="9">The sequence shown here is derived from an EMBL/GenBank/DDBJ whole genome shotgun (WGS) entry which is preliminary data.</text>
</comment>
<feature type="domain" description="GGDEF" evidence="8">
    <location>
        <begin position="356"/>
        <end position="490"/>
    </location>
</feature>
<keyword evidence="5 6" id="KW-0472">Membrane</keyword>
<dbReference type="PROSITE" id="PS50883">
    <property type="entry name" value="EAL"/>
    <property type="match status" value="1"/>
</dbReference>
<evidence type="ECO:0000256" key="2">
    <source>
        <dbReference type="ARBA" id="ARBA00022475"/>
    </source>
</evidence>
<keyword evidence="4 6" id="KW-1133">Transmembrane helix</keyword>
<dbReference type="GO" id="GO:0005886">
    <property type="term" value="C:plasma membrane"/>
    <property type="evidence" value="ECO:0007669"/>
    <property type="project" value="UniProtKB-SubCell"/>
</dbReference>
<dbReference type="PROSITE" id="PS50887">
    <property type="entry name" value="GGDEF"/>
    <property type="match status" value="1"/>
</dbReference>
<keyword evidence="3 6" id="KW-0812">Transmembrane</keyword>
<dbReference type="SUPFAM" id="SSF141868">
    <property type="entry name" value="EAL domain-like"/>
    <property type="match status" value="1"/>
</dbReference>
<feature type="transmembrane region" description="Helical" evidence="6">
    <location>
        <begin position="299"/>
        <end position="319"/>
    </location>
</feature>
<dbReference type="GO" id="GO:0071111">
    <property type="term" value="F:cyclic-guanylate-specific phosphodiesterase activity"/>
    <property type="evidence" value="ECO:0007669"/>
    <property type="project" value="InterPro"/>
</dbReference>
<dbReference type="EMBL" id="JADIML010000084">
    <property type="protein sequence ID" value="MBO8462883.1"/>
    <property type="molecule type" value="Genomic_DNA"/>
</dbReference>
<dbReference type="InterPro" id="IPR000160">
    <property type="entry name" value="GGDEF_dom"/>
</dbReference>
<keyword evidence="2" id="KW-1003">Cell membrane</keyword>
<protein>
    <submittedName>
        <fullName evidence="9">EAL domain-containing protein</fullName>
    </submittedName>
</protein>
<evidence type="ECO:0000256" key="5">
    <source>
        <dbReference type="ARBA" id="ARBA00023136"/>
    </source>
</evidence>
<evidence type="ECO:0000256" key="6">
    <source>
        <dbReference type="SAM" id="Phobius"/>
    </source>
</evidence>
<dbReference type="Gene3D" id="3.30.70.270">
    <property type="match status" value="1"/>
</dbReference>
<dbReference type="Proteomes" id="UP000823618">
    <property type="component" value="Unassembled WGS sequence"/>
</dbReference>
<dbReference type="InterPro" id="IPR033479">
    <property type="entry name" value="dCache_1"/>
</dbReference>
<dbReference type="Pfam" id="PF00563">
    <property type="entry name" value="EAL"/>
    <property type="match status" value="1"/>
</dbReference>
<dbReference type="CDD" id="cd01948">
    <property type="entry name" value="EAL"/>
    <property type="match status" value="1"/>
</dbReference>
<dbReference type="SUPFAM" id="SSF55073">
    <property type="entry name" value="Nucleotide cyclase"/>
    <property type="match status" value="1"/>
</dbReference>
<feature type="domain" description="EAL" evidence="7">
    <location>
        <begin position="498"/>
        <end position="754"/>
    </location>
</feature>
<dbReference type="AlphaFoldDB" id="A0A9D9I0F8"/>
<dbReference type="PANTHER" id="PTHR33121:SF71">
    <property type="entry name" value="OXYGEN SENSOR PROTEIN DOSP"/>
    <property type="match status" value="1"/>
</dbReference>
<name>A0A9D9I0F8_9FIRM</name>
<dbReference type="Pfam" id="PF02743">
    <property type="entry name" value="dCache_1"/>
    <property type="match status" value="1"/>
</dbReference>
<dbReference type="PANTHER" id="PTHR33121">
    <property type="entry name" value="CYCLIC DI-GMP PHOSPHODIESTERASE PDEF"/>
    <property type="match status" value="1"/>
</dbReference>
<feature type="transmembrane region" description="Helical" evidence="6">
    <location>
        <begin position="12"/>
        <end position="35"/>
    </location>
</feature>
<dbReference type="SMART" id="SM00267">
    <property type="entry name" value="GGDEF"/>
    <property type="match status" value="1"/>
</dbReference>
<dbReference type="Pfam" id="PF00990">
    <property type="entry name" value="GGDEF"/>
    <property type="match status" value="1"/>
</dbReference>
<evidence type="ECO:0000256" key="1">
    <source>
        <dbReference type="ARBA" id="ARBA00004651"/>
    </source>
</evidence>
<accession>A0A9D9I0F8</accession>